<name>A0AAV2ZHC8_9STRA</name>
<accession>A0AAV2ZHC8</accession>
<sequence>MRAHISNQVKARCLTRGIEMMPGGLTPYFQAGDIGVFKSFKDILCESISAWKTSGDVQHTRGGNPQPPNAWRRTPDLVIDNSIRAVGLSPTAWHTWRHDVYGNMFQRGRNSNPSTRPQRQEKRKGRYMMHCATVWMTSQSVVNCRGGRCDPEPQTGHDRTWPPAVIPF</sequence>
<comment type="caution">
    <text evidence="2">The sequence shown here is derived from an EMBL/GenBank/DDBJ whole genome shotgun (WGS) entry which is preliminary data.</text>
</comment>
<reference evidence="2" key="2">
    <citation type="journal article" date="2023" name="Microbiol Resour">
        <title>Decontamination and Annotation of the Draft Genome Sequence of the Oomycete Lagenidium giganteum ARSEF 373.</title>
        <authorList>
            <person name="Morgan W.R."/>
            <person name="Tartar A."/>
        </authorList>
    </citation>
    <scope>NUCLEOTIDE SEQUENCE</scope>
    <source>
        <strain evidence="2">ARSEF 373</strain>
    </source>
</reference>
<gene>
    <name evidence="2" type="ORF">N0F65_009468</name>
</gene>
<evidence type="ECO:0000313" key="3">
    <source>
        <dbReference type="Proteomes" id="UP001146120"/>
    </source>
</evidence>
<organism evidence="2 3">
    <name type="scientific">Lagenidium giganteum</name>
    <dbReference type="NCBI Taxonomy" id="4803"/>
    <lineage>
        <taxon>Eukaryota</taxon>
        <taxon>Sar</taxon>
        <taxon>Stramenopiles</taxon>
        <taxon>Oomycota</taxon>
        <taxon>Peronosporomycetes</taxon>
        <taxon>Pythiales</taxon>
        <taxon>Pythiaceae</taxon>
    </lineage>
</organism>
<proteinExistence type="predicted"/>
<evidence type="ECO:0000313" key="2">
    <source>
        <dbReference type="EMBL" id="DBA04233.1"/>
    </source>
</evidence>
<keyword evidence="3" id="KW-1185">Reference proteome</keyword>
<dbReference type="AlphaFoldDB" id="A0AAV2ZHC8"/>
<dbReference type="EMBL" id="DAKRPA010000010">
    <property type="protein sequence ID" value="DBA04233.1"/>
    <property type="molecule type" value="Genomic_DNA"/>
</dbReference>
<dbReference type="Proteomes" id="UP001146120">
    <property type="component" value="Unassembled WGS sequence"/>
</dbReference>
<evidence type="ECO:0000256" key="1">
    <source>
        <dbReference type="SAM" id="MobiDB-lite"/>
    </source>
</evidence>
<protein>
    <submittedName>
        <fullName evidence="2">Uncharacterized protein</fullName>
    </submittedName>
</protein>
<reference evidence="2" key="1">
    <citation type="submission" date="2022-11" db="EMBL/GenBank/DDBJ databases">
        <authorList>
            <person name="Morgan W.R."/>
            <person name="Tartar A."/>
        </authorList>
    </citation>
    <scope>NUCLEOTIDE SEQUENCE</scope>
    <source>
        <strain evidence="2">ARSEF 373</strain>
    </source>
</reference>
<feature type="compositionally biased region" description="Polar residues" evidence="1">
    <location>
        <begin position="108"/>
        <end position="117"/>
    </location>
</feature>
<feature type="region of interest" description="Disordered" evidence="1">
    <location>
        <begin position="104"/>
        <end position="124"/>
    </location>
</feature>